<evidence type="ECO:0000256" key="4">
    <source>
        <dbReference type="PROSITE-ProRule" id="PRU01100"/>
    </source>
</evidence>
<evidence type="ECO:0000256" key="1">
    <source>
        <dbReference type="ARBA" id="ARBA00007754"/>
    </source>
</evidence>
<dbReference type="GO" id="GO:0016985">
    <property type="term" value="F:mannan endo-1,4-beta-mannosidase activity"/>
    <property type="evidence" value="ECO:0007669"/>
    <property type="project" value="InterPro"/>
</dbReference>
<evidence type="ECO:0000256" key="3">
    <source>
        <dbReference type="ARBA" id="ARBA00023295"/>
    </source>
</evidence>
<dbReference type="PROSITE" id="PS51764">
    <property type="entry name" value="GH26"/>
    <property type="match status" value="1"/>
</dbReference>
<dbReference type="GO" id="GO:0006080">
    <property type="term" value="P:substituted mannan metabolic process"/>
    <property type="evidence" value="ECO:0007669"/>
    <property type="project" value="InterPro"/>
</dbReference>
<dbReference type="InterPro" id="IPR022790">
    <property type="entry name" value="GH26_dom"/>
</dbReference>
<gene>
    <name evidence="6" type="ORF">SAMN05216462_1685</name>
</gene>
<dbReference type="InterPro" id="IPR017853">
    <property type="entry name" value="GH"/>
</dbReference>
<dbReference type="EMBL" id="FNRF01000003">
    <property type="protein sequence ID" value="SEA53321.1"/>
    <property type="molecule type" value="Genomic_DNA"/>
</dbReference>
<organism evidence="6 7">
    <name type="scientific">Xylanibacter ruminicola</name>
    <name type="common">Prevotella ruminicola</name>
    <dbReference type="NCBI Taxonomy" id="839"/>
    <lineage>
        <taxon>Bacteria</taxon>
        <taxon>Pseudomonadati</taxon>
        <taxon>Bacteroidota</taxon>
        <taxon>Bacteroidia</taxon>
        <taxon>Bacteroidales</taxon>
        <taxon>Prevotellaceae</taxon>
        <taxon>Xylanibacter</taxon>
    </lineage>
</organism>
<evidence type="ECO:0000256" key="2">
    <source>
        <dbReference type="ARBA" id="ARBA00022801"/>
    </source>
</evidence>
<name>A0A1H4BYR9_XYLRU</name>
<dbReference type="SUPFAM" id="SSF51445">
    <property type="entry name" value="(Trans)glycosidases"/>
    <property type="match status" value="1"/>
</dbReference>
<keyword evidence="3 4" id="KW-0326">Glycosidase</keyword>
<comment type="similarity">
    <text evidence="1 4">Belongs to the glycosyl hydrolase 26 family.</text>
</comment>
<dbReference type="Pfam" id="PF02156">
    <property type="entry name" value="Glyco_hydro_26"/>
    <property type="match status" value="1"/>
</dbReference>
<evidence type="ECO:0000313" key="7">
    <source>
        <dbReference type="Proteomes" id="UP000182257"/>
    </source>
</evidence>
<dbReference type="PANTHER" id="PTHR40079">
    <property type="entry name" value="MANNAN ENDO-1,4-BETA-MANNOSIDASE E-RELATED"/>
    <property type="match status" value="1"/>
</dbReference>
<evidence type="ECO:0000313" key="6">
    <source>
        <dbReference type="EMBL" id="SEA53321.1"/>
    </source>
</evidence>
<accession>A0A1H4BYR9</accession>
<dbReference type="PANTHER" id="PTHR40079:SF4">
    <property type="entry name" value="GH26 DOMAIN-CONTAINING PROTEIN-RELATED"/>
    <property type="match status" value="1"/>
</dbReference>
<proteinExistence type="inferred from homology"/>
<dbReference type="AlphaFoldDB" id="A0A1H4BYR9"/>
<dbReference type="Gene3D" id="3.20.20.80">
    <property type="entry name" value="Glycosidases"/>
    <property type="match status" value="1"/>
</dbReference>
<evidence type="ECO:0000259" key="5">
    <source>
        <dbReference type="PROSITE" id="PS51764"/>
    </source>
</evidence>
<sequence>MNKFYILIMLVCSYTNIGAHTTLKMVDPDATAETKALYANLWAIQQRGFMFGHHDDLSYGRHWQGVKGKSDTKDVCGDYPAVYSLDFASMMDDRFNPQSDWVAQSKQNILAARRRGEVITACCHLNNPLTDGDSWDNSSRAVVAGILKNGSNTQAKFNTWLDRLISFVKDLKDDNGHPIPIIFRPFHEHTQTWNWWGRGCATESEFVNLWRYTVAYLMRGGVHQFIYIISPQSGGADGEDRFTYWWPGDDYVDMIGYDFYEQENPIDFYISLKSLSAVSAKKQKPCAVTETGLEAFSNPRYWTDQILQPATASGVHISFITFWRNKYVGKNEKDTHFFSVFPGHPSEQDFKAFYCDKRTYFSRDLPDMYSPVTGIIVE</sequence>
<dbReference type="OrthoDB" id="9816550at2"/>
<keyword evidence="2 4" id="KW-0378">Hydrolase</keyword>
<feature type="domain" description="GH26" evidence="5">
    <location>
        <begin position="32"/>
        <end position="363"/>
    </location>
</feature>
<feature type="active site" description="Proton donor" evidence="4">
    <location>
        <position position="188"/>
    </location>
</feature>
<feature type="active site" description="Nucleophile" evidence="4">
    <location>
        <position position="290"/>
    </location>
</feature>
<dbReference type="Proteomes" id="UP000182257">
    <property type="component" value="Unassembled WGS sequence"/>
</dbReference>
<reference evidence="6 7" key="1">
    <citation type="submission" date="2016-10" db="EMBL/GenBank/DDBJ databases">
        <authorList>
            <person name="de Groot N.N."/>
        </authorList>
    </citation>
    <scope>NUCLEOTIDE SEQUENCE [LARGE SCALE GENOMIC DNA]</scope>
    <source>
        <strain evidence="6 7">D31d</strain>
    </source>
</reference>
<protein>
    <submittedName>
        <fullName evidence="6">Mannan endo-1,4-beta-mannosidase</fullName>
    </submittedName>
</protein>
<dbReference type="InterPro" id="IPR000805">
    <property type="entry name" value="Glyco_hydro_26"/>
</dbReference>
<dbReference type="PRINTS" id="PR00739">
    <property type="entry name" value="GLHYDRLASE26"/>
</dbReference>